<dbReference type="EMBL" id="AP023189">
    <property type="protein sequence ID" value="BCG23049.1"/>
    <property type="molecule type" value="Genomic_DNA"/>
</dbReference>
<dbReference type="Proteomes" id="UP000509383">
    <property type="component" value="Chromosome"/>
</dbReference>
<dbReference type="Proteomes" id="UP001054892">
    <property type="component" value="Unassembled WGS sequence"/>
</dbReference>
<dbReference type="GO" id="GO:0005524">
    <property type="term" value="F:ATP binding"/>
    <property type="evidence" value="ECO:0007669"/>
    <property type="project" value="UniProtKB-KW"/>
</dbReference>
<dbReference type="Pfam" id="PF02626">
    <property type="entry name" value="CT_A_B"/>
    <property type="match status" value="1"/>
</dbReference>
<dbReference type="InterPro" id="IPR052708">
    <property type="entry name" value="PxpC"/>
</dbReference>
<dbReference type="SMART" id="SM00797">
    <property type="entry name" value="AHS2"/>
    <property type="match status" value="1"/>
</dbReference>
<gene>
    <name evidence="5" type="ORF">TUM18999_12400</name>
    <name evidence="6" type="ORF">TUM20286_30160</name>
</gene>
<evidence type="ECO:0000313" key="6">
    <source>
        <dbReference type="EMBL" id="GJN53264.1"/>
    </source>
</evidence>
<feature type="domain" description="Carboxyltransferase" evidence="4">
    <location>
        <begin position="25"/>
        <end position="303"/>
    </location>
</feature>
<reference evidence="5 7" key="1">
    <citation type="submission" date="2020-05" db="EMBL/GenBank/DDBJ databases">
        <title>Characterization of novel class B3 metallo-beta-lactamase from novel Pseudomonas species.</title>
        <authorList>
            <person name="Yamada K."/>
            <person name="Aoki K."/>
            <person name="Ishii Y."/>
        </authorList>
    </citation>
    <scope>NUCLEOTIDE SEQUENCE [LARGE SCALE GENOMIC DNA]</scope>
    <source>
        <strain evidence="5 7">TUM18999</strain>
        <strain evidence="6 8">TUM20286</strain>
    </source>
</reference>
<dbReference type="RefSeq" id="WP_173173275.1">
    <property type="nucleotide sequence ID" value="NZ_AP023189.1"/>
</dbReference>
<keyword evidence="1" id="KW-0547">Nucleotide-binding</keyword>
<dbReference type="InterPro" id="IPR003778">
    <property type="entry name" value="CT_A_B"/>
</dbReference>
<dbReference type="InterPro" id="IPR029000">
    <property type="entry name" value="Cyclophilin-like_dom_sf"/>
</dbReference>
<keyword evidence="8" id="KW-1185">Reference proteome</keyword>
<dbReference type="PANTHER" id="PTHR43309">
    <property type="entry name" value="5-OXOPROLINASE SUBUNIT C"/>
    <property type="match status" value="1"/>
</dbReference>
<evidence type="ECO:0000313" key="7">
    <source>
        <dbReference type="Proteomes" id="UP000509383"/>
    </source>
</evidence>
<name>A0A6J4E111_9PSED</name>
<evidence type="ECO:0000259" key="4">
    <source>
        <dbReference type="SMART" id="SM00797"/>
    </source>
</evidence>
<keyword evidence="2" id="KW-0378">Hydrolase</keyword>
<evidence type="ECO:0000256" key="2">
    <source>
        <dbReference type="ARBA" id="ARBA00022801"/>
    </source>
</evidence>
<sequence>MNGLRLLKAGPLSLLQDCGRQGWQHLGVSPAGPMDRHAAAWANRLLGNAAGTPLIEIALGGVELESLGDNWVALCGADLPITLDGEVRPNWSRFALRAGQRLKLGFARSGQRAYLAIAGGFRVEPVLGSVACQVREGLGGLDGRGAKLADGDLLPGGGGHFERGASVPWPWQPDYRAERPLRVMLGGDAAQFDPGQVRAFLERPWQLSPQSDRMGARLQGEAIHPPKRLWSLGVVRGTLQVPPDGQPIILQADHQTMGGYPILGWLHPRDCDRLAQCAARQTLRFQAVDIPAVQAEVRAFHRFFGAGS</sequence>
<evidence type="ECO:0000256" key="1">
    <source>
        <dbReference type="ARBA" id="ARBA00022741"/>
    </source>
</evidence>
<accession>A0A6J4E111</accession>
<dbReference type="EMBL" id="BQKM01000006">
    <property type="protein sequence ID" value="GJN53264.1"/>
    <property type="molecule type" value="Genomic_DNA"/>
</dbReference>
<dbReference type="PANTHER" id="PTHR43309:SF4">
    <property type="entry name" value="CARBOXYLTRANSFERASE DOMAIN-CONTAINING PROTEIN"/>
    <property type="match status" value="1"/>
</dbReference>
<evidence type="ECO:0000313" key="5">
    <source>
        <dbReference type="EMBL" id="BCG23049.1"/>
    </source>
</evidence>
<organism evidence="5 7">
    <name type="scientific">Pseudomonas tohonis</name>
    <dbReference type="NCBI Taxonomy" id="2725477"/>
    <lineage>
        <taxon>Bacteria</taxon>
        <taxon>Pseudomonadati</taxon>
        <taxon>Pseudomonadota</taxon>
        <taxon>Gammaproteobacteria</taxon>
        <taxon>Pseudomonadales</taxon>
        <taxon>Pseudomonadaceae</taxon>
        <taxon>Pseudomonas</taxon>
    </lineage>
</organism>
<proteinExistence type="predicted"/>
<dbReference type="KEGG" id="ptw:TUM18999_12400"/>
<evidence type="ECO:0000313" key="8">
    <source>
        <dbReference type="Proteomes" id="UP001054892"/>
    </source>
</evidence>
<dbReference type="SUPFAM" id="SSF50891">
    <property type="entry name" value="Cyclophilin-like"/>
    <property type="match status" value="1"/>
</dbReference>
<dbReference type="GO" id="GO:0016787">
    <property type="term" value="F:hydrolase activity"/>
    <property type="evidence" value="ECO:0007669"/>
    <property type="project" value="UniProtKB-KW"/>
</dbReference>
<dbReference type="NCBIfam" id="TIGR00724">
    <property type="entry name" value="urea_amlyse_rel"/>
    <property type="match status" value="1"/>
</dbReference>
<evidence type="ECO:0000256" key="3">
    <source>
        <dbReference type="ARBA" id="ARBA00022840"/>
    </source>
</evidence>
<dbReference type="Gene3D" id="2.40.100.10">
    <property type="entry name" value="Cyclophilin-like"/>
    <property type="match status" value="1"/>
</dbReference>
<dbReference type="AlphaFoldDB" id="A0A6J4E111"/>
<protein>
    <recommendedName>
        <fullName evidence="4">Carboxyltransferase domain-containing protein</fullName>
    </recommendedName>
</protein>
<keyword evidence="3" id="KW-0067">ATP-binding</keyword>